<dbReference type="AlphaFoldDB" id="A0A512PH69"/>
<evidence type="ECO:0000313" key="7">
    <source>
        <dbReference type="Proteomes" id="UP000321798"/>
    </source>
</evidence>
<name>A0A512PH69_9CELL</name>
<feature type="transmembrane region" description="Helical" evidence="5">
    <location>
        <begin position="46"/>
        <end position="65"/>
    </location>
</feature>
<reference evidence="6 7" key="1">
    <citation type="submission" date="2019-07" db="EMBL/GenBank/DDBJ databases">
        <title>Whole genome shotgun sequence of Cellulomonas soli NBRC 109434.</title>
        <authorList>
            <person name="Hosoyama A."/>
            <person name="Uohara A."/>
            <person name="Ohji S."/>
            <person name="Ichikawa N."/>
        </authorList>
    </citation>
    <scope>NUCLEOTIDE SEQUENCE [LARGE SCALE GENOMIC DNA]</scope>
    <source>
        <strain evidence="6 7">NBRC 109434</strain>
    </source>
</reference>
<dbReference type="EMBL" id="BKAL01000014">
    <property type="protein sequence ID" value="GEP70533.1"/>
    <property type="molecule type" value="Genomic_DNA"/>
</dbReference>
<proteinExistence type="predicted"/>
<comment type="subcellular location">
    <subcellularLocation>
        <location evidence="1">Membrane</location>
        <topology evidence="1">Single-pass membrane protein</topology>
    </subcellularLocation>
</comment>
<dbReference type="InterPro" id="IPR007343">
    <property type="entry name" value="Uncharacterised_pept_Zn_put"/>
</dbReference>
<dbReference type="Pfam" id="PF04228">
    <property type="entry name" value="Zn_peptidase"/>
    <property type="match status" value="1"/>
</dbReference>
<dbReference type="PANTHER" id="PTHR30168">
    <property type="entry name" value="PUTATIVE MEMBRANE PROTEIN YPFJ"/>
    <property type="match status" value="1"/>
</dbReference>
<evidence type="ECO:0000256" key="3">
    <source>
        <dbReference type="ARBA" id="ARBA00022989"/>
    </source>
</evidence>
<sequence length="318" mass="32918">MSAVSQPARTAVGGSSPARYRARMSFSEGGRVEGGRVRTGRGRRTAIAGGGLGGLVVLLVVLFLGGGNLDPAELLGAVDGGAGTTTDEGTIGDCTAEQANTDRECRLAFTVAALDTYWDTTLRAQGVEPALPEVHSFTDAVDTACGSASSSSGPFYCPPDQTIYLDLGFFDLLSSQYGASGGPLAEMYVVAHEYGHHVQQLTGVMDTADRAGTGADSDSVRVELQADCYAGLWAGHAASTVHPKTGVTYLDPITPDQLTQALSAAQAVGDDHIQAQSGGSVTPDTWTHGSSEQRQRWFTTGYEQGTVAACDTFAAGTL</sequence>
<dbReference type="PANTHER" id="PTHR30168:SF0">
    <property type="entry name" value="INNER MEMBRANE PROTEIN"/>
    <property type="match status" value="1"/>
</dbReference>
<evidence type="ECO:0000256" key="2">
    <source>
        <dbReference type="ARBA" id="ARBA00022692"/>
    </source>
</evidence>
<dbReference type="GO" id="GO:0016020">
    <property type="term" value="C:membrane"/>
    <property type="evidence" value="ECO:0007669"/>
    <property type="project" value="UniProtKB-SubCell"/>
</dbReference>
<protein>
    <submittedName>
        <fullName evidence="6">Membrane protein</fullName>
    </submittedName>
</protein>
<keyword evidence="2 5" id="KW-0812">Transmembrane</keyword>
<evidence type="ECO:0000256" key="4">
    <source>
        <dbReference type="ARBA" id="ARBA00023136"/>
    </source>
</evidence>
<evidence type="ECO:0000256" key="5">
    <source>
        <dbReference type="SAM" id="Phobius"/>
    </source>
</evidence>
<keyword evidence="7" id="KW-1185">Reference proteome</keyword>
<evidence type="ECO:0000256" key="1">
    <source>
        <dbReference type="ARBA" id="ARBA00004167"/>
    </source>
</evidence>
<dbReference type="Proteomes" id="UP000321798">
    <property type="component" value="Unassembled WGS sequence"/>
</dbReference>
<organism evidence="6 7">
    <name type="scientific">Cellulomonas soli</name>
    <dbReference type="NCBI Taxonomy" id="931535"/>
    <lineage>
        <taxon>Bacteria</taxon>
        <taxon>Bacillati</taxon>
        <taxon>Actinomycetota</taxon>
        <taxon>Actinomycetes</taxon>
        <taxon>Micrococcales</taxon>
        <taxon>Cellulomonadaceae</taxon>
        <taxon>Cellulomonas</taxon>
    </lineage>
</organism>
<comment type="caution">
    <text evidence="6">The sequence shown here is derived from an EMBL/GenBank/DDBJ whole genome shotgun (WGS) entry which is preliminary data.</text>
</comment>
<keyword evidence="3 5" id="KW-1133">Transmembrane helix</keyword>
<evidence type="ECO:0000313" key="6">
    <source>
        <dbReference type="EMBL" id="GEP70533.1"/>
    </source>
</evidence>
<gene>
    <name evidence="6" type="ORF">CSO01_32480</name>
</gene>
<keyword evidence="4 5" id="KW-0472">Membrane</keyword>
<accession>A0A512PH69</accession>